<name>A0A9E7ZLR9_9HYPH</name>
<protein>
    <submittedName>
        <fullName evidence="1">N-formylglutamate deformylase</fullName>
        <ecNumber evidence="1">3.5.1.68</ecNumber>
    </submittedName>
</protein>
<evidence type="ECO:0000313" key="1">
    <source>
        <dbReference type="EMBL" id="UZF87513.1"/>
    </source>
</evidence>
<dbReference type="Gene3D" id="3.40.630.40">
    <property type="entry name" value="Zn-dependent exopeptidases"/>
    <property type="match status" value="1"/>
</dbReference>
<dbReference type="InterPro" id="IPR010247">
    <property type="entry name" value="HutG_amidohyd"/>
</dbReference>
<dbReference type="EMBL" id="CP102774">
    <property type="protein sequence ID" value="UZF87513.1"/>
    <property type="molecule type" value="Genomic_DNA"/>
</dbReference>
<organism evidence="1">
    <name type="scientific">Bosea sp. NBC_00436</name>
    <dbReference type="NCBI Taxonomy" id="2969620"/>
    <lineage>
        <taxon>Bacteria</taxon>
        <taxon>Pseudomonadati</taxon>
        <taxon>Pseudomonadota</taxon>
        <taxon>Alphaproteobacteria</taxon>
        <taxon>Hyphomicrobiales</taxon>
        <taxon>Boseaceae</taxon>
        <taxon>Bosea</taxon>
    </lineage>
</organism>
<dbReference type="SUPFAM" id="SSF53187">
    <property type="entry name" value="Zn-dependent exopeptidases"/>
    <property type="match status" value="1"/>
</dbReference>
<dbReference type="NCBIfam" id="TIGR02017">
    <property type="entry name" value="hutG_amidohyd"/>
    <property type="match status" value="1"/>
</dbReference>
<dbReference type="AlphaFoldDB" id="A0A9E7ZLR9"/>
<accession>A0A9E7ZLR9</accession>
<dbReference type="InterPro" id="IPR007709">
    <property type="entry name" value="N-FG_amidohydro"/>
</dbReference>
<gene>
    <name evidence="1" type="primary">hutG</name>
    <name evidence="1" type="ORF">NWE54_01580</name>
</gene>
<dbReference type="Pfam" id="PF05013">
    <property type="entry name" value="FGase"/>
    <property type="match status" value="1"/>
</dbReference>
<dbReference type="EC" id="3.5.1.68" evidence="1"/>
<sequence length="269" mass="28947">MSAEIVTVTRGLSPLILSMPHPGTGVPPEVAAQLNARGKLVEDTDWHMRQLYGFAAPFQPTLVEAQLSRFVIDLNRDPAGISLYPGQATTELVPSTTFDGAPIWQTAPDANEIERRKAAYFQPYHTALAAEIARVKAEHGYCVLWDCHSIKSVIPRLFEGTLPTLNLGTNSGQSCAGSIEAAAVTAMAGQPLTQIANGRFKGGWITRHYGRPAERVHALQMEIALSAYLSEETAPWTFDAPKAAALQTALSAIIAAALDAAKTLERSRS</sequence>
<reference evidence="1" key="1">
    <citation type="submission" date="2022-08" db="EMBL/GenBank/DDBJ databases">
        <title>Complete Genome Sequences of 2 Bosea sp. soil isolates.</title>
        <authorList>
            <person name="Alvarez Arevalo M."/>
            <person name="Sterndorff E.B."/>
            <person name="Faurdal D."/>
            <person name="Joergensen T.S."/>
            <person name="Weber T."/>
        </authorList>
    </citation>
    <scope>NUCLEOTIDE SEQUENCE</scope>
    <source>
        <strain evidence="1">NBC_00436</strain>
    </source>
</reference>
<keyword evidence="1" id="KW-0378">Hydrolase</keyword>
<proteinExistence type="predicted"/>
<dbReference type="GO" id="GO:0050129">
    <property type="term" value="F:N-formylglutamate deformylase activity"/>
    <property type="evidence" value="ECO:0007669"/>
    <property type="project" value="UniProtKB-EC"/>
</dbReference>